<keyword evidence="6" id="KW-0411">Iron-sulfur</keyword>
<dbReference type="GO" id="GO:0051537">
    <property type="term" value="F:2 iron, 2 sulfur cluster binding"/>
    <property type="evidence" value="ECO:0007669"/>
    <property type="project" value="UniProtKB-KW"/>
</dbReference>
<evidence type="ECO:0000256" key="3">
    <source>
        <dbReference type="ARBA" id="ARBA00022723"/>
    </source>
</evidence>
<evidence type="ECO:0000256" key="9">
    <source>
        <dbReference type="ARBA" id="ARBA00047712"/>
    </source>
</evidence>
<dbReference type="GO" id="GO:0031967">
    <property type="term" value="C:organelle envelope"/>
    <property type="evidence" value="ECO:0007669"/>
    <property type="project" value="UniProtKB-ARBA"/>
</dbReference>
<dbReference type="GO" id="GO:0008324">
    <property type="term" value="F:monoatomic cation transmembrane transporter activity"/>
    <property type="evidence" value="ECO:0007669"/>
    <property type="project" value="UniProtKB-ARBA"/>
</dbReference>
<comment type="caution">
    <text evidence="11">The sequence shown here is derived from an EMBL/GenBank/DDBJ whole genome shotgun (WGS) entry which is preliminary data.</text>
</comment>
<dbReference type="GO" id="GO:0022804">
    <property type="term" value="F:active transmembrane transporter activity"/>
    <property type="evidence" value="ECO:0007669"/>
    <property type="project" value="UniProtKB-ARBA"/>
</dbReference>
<feature type="region of interest" description="Disordered" evidence="10">
    <location>
        <begin position="197"/>
        <end position="293"/>
    </location>
</feature>
<reference evidence="11 12" key="1">
    <citation type="journal article" date="2018" name="Sci. Rep.">
        <title>Rhizobium tumorigenes sp. nov., a novel plant tumorigenic bacterium isolated from cane gall tumors on thornless blackberry.</title>
        <authorList>
            <person name="Kuzmanovi N."/>
            <person name="Smalla K."/>
            <person name="Gronow S."/>
            <person name="PuBawska J."/>
        </authorList>
    </citation>
    <scope>NUCLEOTIDE SEQUENCE [LARGE SCALE GENOMIC DNA]</scope>
    <source>
        <strain evidence="11 12">CCBAU 85046</strain>
    </source>
</reference>
<keyword evidence="7" id="KW-0520">NAD</keyword>
<dbReference type="FunFam" id="1.10.10.1590:FF:000001">
    <property type="entry name" value="NADH-quinone oxidoreductase subunit E"/>
    <property type="match status" value="1"/>
</dbReference>
<dbReference type="NCBIfam" id="NF005724">
    <property type="entry name" value="PRK07539.1-4"/>
    <property type="match status" value="1"/>
</dbReference>
<keyword evidence="12" id="KW-1185">Reference proteome</keyword>
<dbReference type="GO" id="GO:0003954">
    <property type="term" value="F:NADH dehydrogenase activity"/>
    <property type="evidence" value="ECO:0007669"/>
    <property type="project" value="TreeGrafter"/>
</dbReference>
<evidence type="ECO:0000256" key="2">
    <source>
        <dbReference type="ARBA" id="ARBA00022714"/>
    </source>
</evidence>
<dbReference type="Gene3D" id="1.10.10.1590">
    <property type="entry name" value="NADH-quinone oxidoreductase subunit E"/>
    <property type="match status" value="1"/>
</dbReference>
<dbReference type="PANTHER" id="PTHR10371">
    <property type="entry name" value="NADH DEHYDROGENASE UBIQUINONE FLAVOPROTEIN 2, MITOCHONDRIAL"/>
    <property type="match status" value="1"/>
</dbReference>
<gene>
    <name evidence="11" type="ORF">CPY51_00910</name>
</gene>
<dbReference type="RefSeq" id="WP_111158172.1">
    <property type="nucleotide sequence ID" value="NZ_PCDP01000001.1"/>
</dbReference>
<dbReference type="AlphaFoldDB" id="A0A2W4DL59"/>
<evidence type="ECO:0000256" key="4">
    <source>
        <dbReference type="ARBA" id="ARBA00022967"/>
    </source>
</evidence>
<dbReference type="Gene3D" id="3.40.30.10">
    <property type="entry name" value="Glutaredoxin"/>
    <property type="match status" value="1"/>
</dbReference>
<evidence type="ECO:0000256" key="5">
    <source>
        <dbReference type="ARBA" id="ARBA00023004"/>
    </source>
</evidence>
<comment type="catalytic activity">
    <reaction evidence="9">
        <text>a quinone + NADH + 5 H(+)(in) = a quinol + NAD(+) + 4 H(+)(out)</text>
        <dbReference type="Rhea" id="RHEA:57888"/>
        <dbReference type="ChEBI" id="CHEBI:15378"/>
        <dbReference type="ChEBI" id="CHEBI:24646"/>
        <dbReference type="ChEBI" id="CHEBI:57540"/>
        <dbReference type="ChEBI" id="CHEBI:57945"/>
        <dbReference type="ChEBI" id="CHEBI:132124"/>
    </reaction>
</comment>
<evidence type="ECO:0000256" key="7">
    <source>
        <dbReference type="ARBA" id="ARBA00023027"/>
    </source>
</evidence>
<dbReference type="InterPro" id="IPR041921">
    <property type="entry name" value="NuoE_N"/>
</dbReference>
<dbReference type="FunFam" id="3.40.30.10:FF:000022">
    <property type="entry name" value="NADH dehydrogenase flavoprotein 2, mitochondrial"/>
    <property type="match status" value="1"/>
</dbReference>
<comment type="cofactor">
    <cofactor evidence="8">
        <name>[2Fe-2S] cluster</name>
        <dbReference type="ChEBI" id="CHEBI:190135"/>
    </cofactor>
</comment>
<dbReference type="InterPro" id="IPR002023">
    <property type="entry name" value="NuoE-like"/>
</dbReference>
<evidence type="ECO:0000256" key="6">
    <source>
        <dbReference type="ARBA" id="ARBA00023014"/>
    </source>
</evidence>
<name>A0A2W4DL59_9HYPH</name>
<keyword evidence="2" id="KW-0001">2Fe-2S</keyword>
<dbReference type="GO" id="GO:1902494">
    <property type="term" value="C:catalytic complex"/>
    <property type="evidence" value="ECO:0007669"/>
    <property type="project" value="UniProtKB-ARBA"/>
</dbReference>
<dbReference type="PROSITE" id="PS01099">
    <property type="entry name" value="COMPLEX1_24K"/>
    <property type="match status" value="1"/>
</dbReference>
<sequence length="370" mass="40284">MSVRRLAEDQFQPAAFAFSEDNSVWAQKTIQKYPEGRQQSAVIPLLMRAQEQDGWVTKPAIEKIAKMLDMAFIRVLEVATFYTQFQLHPVGSRAHVQVCGTTPCMLRGSEALMKVCKSKIHSHAFERNDDGTLSWEEVECLGACVNAPMVMIGKDTYEDLTPERLEEIIDAFAEGKGGEVRTGPQIDRLFSAPEGGLTSLLDAPTKTPKPRAAPKAVATVAVSVPPAEAGRPKSTDAETNPALKSPADGKTALPASDPKAVPAKADNTAVGAAKPSLEDKNRPGSIERPATPDDLKMISGVGPKIETILNSIGIFTFAQVASWKKAEREWVDSYLSFHGRIERDDWVKQAKALAKGGEAEYIRVFGKKPR</sequence>
<keyword evidence="5" id="KW-0408">Iron</keyword>
<dbReference type="GO" id="GO:0031090">
    <property type="term" value="C:organelle membrane"/>
    <property type="evidence" value="ECO:0007669"/>
    <property type="project" value="UniProtKB-ARBA"/>
</dbReference>
<dbReference type="GO" id="GO:0098796">
    <property type="term" value="C:membrane protein complex"/>
    <property type="evidence" value="ECO:0007669"/>
    <property type="project" value="UniProtKB-ARBA"/>
</dbReference>
<protein>
    <submittedName>
        <fullName evidence="11">NADH-quinone oxidoreductase subunit NuoE</fullName>
    </submittedName>
</protein>
<dbReference type="NCBIfam" id="NF009040">
    <property type="entry name" value="PRK12373.1"/>
    <property type="match status" value="1"/>
</dbReference>
<proteinExistence type="inferred from homology"/>
<dbReference type="InterPro" id="IPR042128">
    <property type="entry name" value="NuoE_dom"/>
</dbReference>
<keyword evidence="3" id="KW-0479">Metal-binding</keyword>
<dbReference type="OrthoDB" id="9807941at2"/>
<comment type="similarity">
    <text evidence="1">Belongs to the complex I 24 kDa subunit family.</text>
</comment>
<evidence type="ECO:0000313" key="12">
    <source>
        <dbReference type="Proteomes" id="UP000248925"/>
    </source>
</evidence>
<feature type="compositionally biased region" description="Low complexity" evidence="10">
    <location>
        <begin position="213"/>
        <end position="229"/>
    </location>
</feature>
<evidence type="ECO:0000256" key="1">
    <source>
        <dbReference type="ARBA" id="ARBA00010643"/>
    </source>
</evidence>
<accession>A0A2W4DL59</accession>
<evidence type="ECO:0000256" key="8">
    <source>
        <dbReference type="ARBA" id="ARBA00034078"/>
    </source>
</evidence>
<organism evidence="11 12">
    <name type="scientific">Rhizobium tubonense</name>
    <dbReference type="NCBI Taxonomy" id="484088"/>
    <lineage>
        <taxon>Bacteria</taxon>
        <taxon>Pseudomonadati</taxon>
        <taxon>Pseudomonadota</taxon>
        <taxon>Alphaproteobacteria</taxon>
        <taxon>Hyphomicrobiales</taxon>
        <taxon>Rhizobiaceae</taxon>
        <taxon>Rhizobium/Agrobacterium group</taxon>
        <taxon>Rhizobium</taxon>
    </lineage>
</organism>
<keyword evidence="4" id="KW-1278">Translocase</keyword>
<evidence type="ECO:0000256" key="10">
    <source>
        <dbReference type="SAM" id="MobiDB-lite"/>
    </source>
</evidence>
<dbReference type="InterPro" id="IPR036249">
    <property type="entry name" value="Thioredoxin-like_sf"/>
</dbReference>
<dbReference type="GO" id="GO:0022890">
    <property type="term" value="F:inorganic cation transmembrane transporter activity"/>
    <property type="evidence" value="ECO:0007669"/>
    <property type="project" value="UniProtKB-ARBA"/>
</dbReference>
<dbReference type="Pfam" id="PF01257">
    <property type="entry name" value="2Fe-2S_thioredx"/>
    <property type="match status" value="1"/>
</dbReference>
<dbReference type="GO" id="GO:0046872">
    <property type="term" value="F:metal ion binding"/>
    <property type="evidence" value="ECO:0007669"/>
    <property type="project" value="UniProtKB-KW"/>
</dbReference>
<dbReference type="GO" id="GO:0098662">
    <property type="term" value="P:inorganic cation transmembrane transport"/>
    <property type="evidence" value="ECO:0007669"/>
    <property type="project" value="UniProtKB-ARBA"/>
</dbReference>
<dbReference type="PANTHER" id="PTHR10371:SF3">
    <property type="entry name" value="NADH DEHYDROGENASE [UBIQUINONE] FLAVOPROTEIN 2, MITOCHONDRIAL"/>
    <property type="match status" value="1"/>
</dbReference>
<dbReference type="Proteomes" id="UP000248925">
    <property type="component" value="Unassembled WGS sequence"/>
</dbReference>
<dbReference type="CDD" id="cd03064">
    <property type="entry name" value="TRX_Fd_NuoE"/>
    <property type="match status" value="1"/>
</dbReference>
<dbReference type="SUPFAM" id="SSF52833">
    <property type="entry name" value="Thioredoxin-like"/>
    <property type="match status" value="1"/>
</dbReference>
<dbReference type="NCBIfam" id="TIGR01958">
    <property type="entry name" value="nuoE_fam"/>
    <property type="match status" value="1"/>
</dbReference>
<dbReference type="EMBL" id="PCDP01000001">
    <property type="protein sequence ID" value="PZM16844.1"/>
    <property type="molecule type" value="Genomic_DNA"/>
</dbReference>
<evidence type="ECO:0000313" key="11">
    <source>
        <dbReference type="EMBL" id="PZM16844.1"/>
    </source>
</evidence>